<evidence type="ECO:0000256" key="1">
    <source>
        <dbReference type="ARBA" id="ARBA00023027"/>
    </source>
</evidence>
<dbReference type="AlphaFoldDB" id="A0A072UZY4"/>
<dbReference type="GO" id="GO:0005634">
    <property type="term" value="C:nucleus"/>
    <property type="evidence" value="ECO:0000318"/>
    <property type="project" value="GO_Central"/>
</dbReference>
<evidence type="ECO:0000313" key="4">
    <source>
        <dbReference type="EnsemblPlants" id="KEH35127"/>
    </source>
</evidence>
<dbReference type="PANTHER" id="PTHR32009">
    <property type="entry name" value="TMV RESISTANCE PROTEIN N-LIKE"/>
    <property type="match status" value="1"/>
</dbReference>
<evidence type="ECO:0000259" key="2">
    <source>
        <dbReference type="PROSITE" id="PS50104"/>
    </source>
</evidence>
<organism evidence="3 5">
    <name type="scientific">Medicago truncatula</name>
    <name type="common">Barrel medic</name>
    <name type="synonym">Medicago tribuloides</name>
    <dbReference type="NCBI Taxonomy" id="3880"/>
    <lineage>
        <taxon>Eukaryota</taxon>
        <taxon>Viridiplantae</taxon>
        <taxon>Streptophyta</taxon>
        <taxon>Embryophyta</taxon>
        <taxon>Tracheophyta</taxon>
        <taxon>Spermatophyta</taxon>
        <taxon>Magnoliopsida</taxon>
        <taxon>eudicotyledons</taxon>
        <taxon>Gunneridae</taxon>
        <taxon>Pentapetalae</taxon>
        <taxon>rosids</taxon>
        <taxon>fabids</taxon>
        <taxon>Fabales</taxon>
        <taxon>Fabaceae</taxon>
        <taxon>Papilionoideae</taxon>
        <taxon>50 kb inversion clade</taxon>
        <taxon>NPAAA clade</taxon>
        <taxon>Hologalegina</taxon>
        <taxon>IRL clade</taxon>
        <taxon>Trifolieae</taxon>
        <taxon>Medicago</taxon>
    </lineage>
</organism>
<gene>
    <name evidence="3" type="ordered locus">MTR_3g079787</name>
</gene>
<dbReference type="EnsemblPlants" id="KEH35127">
    <property type="protein sequence ID" value="KEH35127"/>
    <property type="gene ID" value="MTR_3g079787"/>
</dbReference>
<dbReference type="InterPro" id="IPR000157">
    <property type="entry name" value="TIR_dom"/>
</dbReference>
<reference evidence="3 5" key="1">
    <citation type="journal article" date="2011" name="Nature">
        <title>The Medicago genome provides insight into the evolution of rhizobial symbioses.</title>
        <authorList>
            <person name="Young N.D."/>
            <person name="Debelle F."/>
            <person name="Oldroyd G.E."/>
            <person name="Geurts R."/>
            <person name="Cannon S.B."/>
            <person name="Udvardi M.K."/>
            <person name="Benedito V.A."/>
            <person name="Mayer K.F."/>
            <person name="Gouzy J."/>
            <person name="Schoof H."/>
            <person name="Van de Peer Y."/>
            <person name="Proost S."/>
            <person name="Cook D.R."/>
            <person name="Meyers B.C."/>
            <person name="Spannagl M."/>
            <person name="Cheung F."/>
            <person name="De Mita S."/>
            <person name="Krishnakumar V."/>
            <person name="Gundlach H."/>
            <person name="Zhou S."/>
            <person name="Mudge J."/>
            <person name="Bharti A.K."/>
            <person name="Murray J.D."/>
            <person name="Naoumkina M.A."/>
            <person name="Rosen B."/>
            <person name="Silverstein K.A."/>
            <person name="Tang H."/>
            <person name="Rombauts S."/>
            <person name="Zhao P.X."/>
            <person name="Zhou P."/>
            <person name="Barbe V."/>
            <person name="Bardou P."/>
            <person name="Bechner M."/>
            <person name="Bellec A."/>
            <person name="Berger A."/>
            <person name="Berges H."/>
            <person name="Bidwell S."/>
            <person name="Bisseling T."/>
            <person name="Choisne N."/>
            <person name="Couloux A."/>
            <person name="Denny R."/>
            <person name="Deshpande S."/>
            <person name="Dai X."/>
            <person name="Doyle J.J."/>
            <person name="Dudez A.M."/>
            <person name="Farmer A.D."/>
            <person name="Fouteau S."/>
            <person name="Franken C."/>
            <person name="Gibelin C."/>
            <person name="Gish J."/>
            <person name="Goldstein S."/>
            <person name="Gonzalez A.J."/>
            <person name="Green P.J."/>
            <person name="Hallab A."/>
            <person name="Hartog M."/>
            <person name="Hua A."/>
            <person name="Humphray S.J."/>
            <person name="Jeong D.H."/>
            <person name="Jing Y."/>
            <person name="Jocker A."/>
            <person name="Kenton S.M."/>
            <person name="Kim D.J."/>
            <person name="Klee K."/>
            <person name="Lai H."/>
            <person name="Lang C."/>
            <person name="Lin S."/>
            <person name="Macmil S.L."/>
            <person name="Magdelenat G."/>
            <person name="Matthews L."/>
            <person name="McCorrison J."/>
            <person name="Monaghan E.L."/>
            <person name="Mun J.H."/>
            <person name="Najar F.Z."/>
            <person name="Nicholson C."/>
            <person name="Noirot C."/>
            <person name="O'Bleness M."/>
            <person name="Paule C.R."/>
            <person name="Poulain J."/>
            <person name="Prion F."/>
            <person name="Qin B."/>
            <person name="Qu C."/>
            <person name="Retzel E.F."/>
            <person name="Riddle C."/>
            <person name="Sallet E."/>
            <person name="Samain S."/>
            <person name="Samson N."/>
            <person name="Sanders I."/>
            <person name="Saurat O."/>
            <person name="Scarpelli C."/>
            <person name="Schiex T."/>
            <person name="Segurens B."/>
            <person name="Severin A.J."/>
            <person name="Sherrier D.J."/>
            <person name="Shi R."/>
            <person name="Sims S."/>
            <person name="Singer S.R."/>
            <person name="Sinharoy S."/>
            <person name="Sterck L."/>
            <person name="Viollet A."/>
            <person name="Wang B.B."/>
            <person name="Wang K."/>
            <person name="Wang M."/>
            <person name="Wang X."/>
            <person name="Warfsmann J."/>
            <person name="Weissenbach J."/>
            <person name="White D.D."/>
            <person name="White J.D."/>
            <person name="Wiley G.B."/>
            <person name="Wincker P."/>
            <person name="Xing Y."/>
            <person name="Yang L."/>
            <person name="Yao Z."/>
            <person name="Ying F."/>
            <person name="Zhai J."/>
            <person name="Zhou L."/>
            <person name="Zuber A."/>
            <person name="Denarie J."/>
            <person name="Dixon R.A."/>
            <person name="May G.D."/>
            <person name="Schwartz D.C."/>
            <person name="Rogers J."/>
            <person name="Quetier F."/>
            <person name="Town C.D."/>
            <person name="Roe B.A."/>
        </authorList>
    </citation>
    <scope>NUCLEOTIDE SEQUENCE [LARGE SCALE GENOMIC DNA]</scope>
    <source>
        <strain evidence="3">A17</strain>
        <strain evidence="4 5">cv. Jemalong A17</strain>
    </source>
</reference>
<feature type="domain" description="TIR" evidence="2">
    <location>
        <begin position="20"/>
        <end position="91"/>
    </location>
</feature>
<dbReference type="InterPro" id="IPR035897">
    <property type="entry name" value="Toll_tir_struct_dom_sf"/>
</dbReference>
<dbReference type="Gene3D" id="3.40.50.10140">
    <property type="entry name" value="Toll/interleukin-1 receptor homology (TIR) domain"/>
    <property type="match status" value="1"/>
</dbReference>
<dbReference type="SUPFAM" id="SSF52200">
    <property type="entry name" value="Toll/Interleukin receptor TIR domain"/>
    <property type="match status" value="1"/>
</dbReference>
<dbReference type="PANTHER" id="PTHR32009:SF160">
    <property type="entry name" value="DISEASE RESISTANCE PROTEIN (TIR-NBS-LRR CLASS)"/>
    <property type="match status" value="1"/>
</dbReference>
<sequence>MAMQLILGASSSSSLEVASKKFDVFIDFCGEDTRSKFTSHLNEALKRSGVRTFVDDSELEKGDEISSALIKAIEESDASIVIFSKDYASSK</sequence>
<dbReference type="GO" id="GO:0007165">
    <property type="term" value="P:signal transduction"/>
    <property type="evidence" value="ECO:0000318"/>
    <property type="project" value="GO_Central"/>
</dbReference>
<keyword evidence="5" id="KW-1185">Reference proteome</keyword>
<reference evidence="4" key="3">
    <citation type="submission" date="2015-04" db="UniProtKB">
        <authorList>
            <consortium name="EnsemblPlants"/>
        </authorList>
    </citation>
    <scope>IDENTIFICATION</scope>
    <source>
        <strain evidence="4">cv. Jemalong A17</strain>
    </source>
</reference>
<protein>
    <submittedName>
        <fullName evidence="3">Disease resistance protein (TIR-NBS-LRR class)</fullName>
    </submittedName>
</protein>
<keyword evidence="1" id="KW-0520">NAD</keyword>
<dbReference type="EMBL" id="CM001219">
    <property type="protein sequence ID" value="KEH35127.1"/>
    <property type="molecule type" value="Genomic_DNA"/>
</dbReference>
<reference evidence="3 5" key="2">
    <citation type="journal article" date="2014" name="BMC Genomics">
        <title>An improved genome release (version Mt4.0) for the model legume Medicago truncatula.</title>
        <authorList>
            <person name="Tang H."/>
            <person name="Krishnakumar V."/>
            <person name="Bidwell S."/>
            <person name="Rosen B."/>
            <person name="Chan A."/>
            <person name="Zhou S."/>
            <person name="Gentzbittel L."/>
            <person name="Childs K.L."/>
            <person name="Yandell M."/>
            <person name="Gundlach H."/>
            <person name="Mayer K.F."/>
            <person name="Schwartz D.C."/>
            <person name="Town C.D."/>
        </authorList>
    </citation>
    <scope>GENOME REANNOTATION</scope>
    <source>
        <strain evidence="3">A17</strain>
        <strain evidence="4 5">cv. Jemalong A17</strain>
    </source>
</reference>
<evidence type="ECO:0000313" key="3">
    <source>
        <dbReference type="EMBL" id="KEH35127.1"/>
    </source>
</evidence>
<dbReference type="Proteomes" id="UP000002051">
    <property type="component" value="Chromosome 3"/>
</dbReference>
<proteinExistence type="predicted"/>
<dbReference type="Pfam" id="PF01582">
    <property type="entry name" value="TIR"/>
    <property type="match status" value="1"/>
</dbReference>
<dbReference type="HOGENOM" id="CLU_001561_4_1_1"/>
<evidence type="ECO:0000313" key="5">
    <source>
        <dbReference type="Proteomes" id="UP000002051"/>
    </source>
</evidence>
<accession>A0A072UZY4</accession>
<dbReference type="PROSITE" id="PS50104">
    <property type="entry name" value="TIR"/>
    <property type="match status" value="1"/>
</dbReference>
<name>A0A072UZY4_MEDTR</name>